<dbReference type="InterPro" id="IPR011250">
    <property type="entry name" value="OMP/PagP_B-barrel"/>
</dbReference>
<keyword evidence="6" id="KW-0479">Metal-binding</keyword>
<evidence type="ECO:0000313" key="5">
    <source>
        <dbReference type="Proteomes" id="UP000034750"/>
    </source>
</evidence>
<comment type="caution">
    <text evidence="4">The sequence shown here is derived from an EMBL/GenBank/DDBJ whole genome shotgun (WGS) entry which is preliminary data.</text>
</comment>
<proteinExistence type="evidence at protein level"/>
<dbReference type="GO" id="GO:0046872">
    <property type="term" value="F:metal ion binding"/>
    <property type="evidence" value="ECO:0007669"/>
    <property type="project" value="UniProtKB-KW"/>
</dbReference>
<feature type="binding site" evidence="6">
    <location>
        <position position="119"/>
    </location>
    <ligand>
        <name>heme b</name>
        <dbReference type="ChEBI" id="CHEBI:60344"/>
        <note>axial binding residue</note>
    </ligand>
    <ligandPart>
        <name>Fe</name>
        <dbReference type="ChEBI" id="CHEBI:18248"/>
    </ligandPart>
</feature>
<feature type="binding site" evidence="6">
    <location>
        <position position="113"/>
    </location>
    <ligand>
        <name>heme b</name>
        <dbReference type="ChEBI" id="CHEBI:60344"/>
    </ligand>
</feature>
<evidence type="ECO:0000256" key="1">
    <source>
        <dbReference type="SAM" id="SignalP"/>
    </source>
</evidence>
<reference evidence="4 5" key="1">
    <citation type="submission" date="2015-05" db="EMBL/GenBank/DDBJ databases">
        <title>Comparative analyses of the lipooligosaccharides from nottypeable Haemophilus influenzae and Haemophilus haemolyticus.</title>
        <authorList>
            <person name="Post D.M.B."/>
            <person name="Ketterer M.R."/>
            <person name="Coffin J.E."/>
            <person name="Reinders L.M."/>
            <person name="Munson R.S.Jr."/>
            <person name="Bair T.B."/>
            <person name="Murphy T.F."/>
            <person name="Foster E."/>
            <person name="Gibson B.W."/>
            <person name="Apicella M.A."/>
        </authorList>
    </citation>
    <scope>NUCLEOTIDE SEQUENCE [LARGE SCALE GENOMIC DNA]</scope>
    <source>
        <strain evidence="4 5">11P18</strain>
    </source>
</reference>
<evidence type="ECO:0000259" key="3">
    <source>
        <dbReference type="Pfam" id="PF22829"/>
    </source>
</evidence>
<protein>
    <submittedName>
        <fullName evidence="4">Polymerase</fullName>
    </submittedName>
</protein>
<dbReference type="InterPro" id="IPR054535">
    <property type="entry name" value="HphA_N"/>
</dbReference>
<feature type="signal peptide" evidence="1">
    <location>
        <begin position="1"/>
        <end position="22"/>
    </location>
</feature>
<evidence type="ECO:0007829" key="6">
    <source>
        <dbReference type="PDB" id="6OM5"/>
    </source>
</evidence>
<dbReference type="AlphaFoldDB" id="A0A0M3G7Q5"/>
<keyword evidence="6" id="KW-0408">Iron</keyword>
<feature type="chain" id="PRO_5005655298" evidence="1">
    <location>
        <begin position="23"/>
        <end position="272"/>
    </location>
</feature>
<feature type="binding site" evidence="6">
    <location>
        <position position="74"/>
    </location>
    <ligand>
        <name>heme b</name>
        <dbReference type="ChEBI" id="CHEBI:60344"/>
    </ligand>
</feature>
<dbReference type="PDB" id="6OM5">
    <property type="method" value="X-ray"/>
    <property type="resolution" value="1.60 A"/>
    <property type="chains" value="A=20-272"/>
</dbReference>
<reference evidence="6" key="2">
    <citation type="journal article" date="2020" name="Mol. Microbiol.">
        <title>A heme-binding protein produced by Haemophilus haemolyticus inhibits non-typeable Haemophilus influenzae.</title>
        <authorList>
            <person name="Latham R.D."/>
            <person name="Torrado M."/>
            <person name="Atto B."/>
            <person name="Walshe J.L."/>
            <person name="Wilson R."/>
            <person name="Guss J.M."/>
            <person name="Mackay J.P."/>
            <person name="Tristram S."/>
            <person name="Gell D.A."/>
        </authorList>
    </citation>
    <scope>X-RAY CRYSTALLOGRAPHY (1.60 ANGSTROMS) OF 20-272 IN COMPLEX WITH HEME B</scope>
</reference>
<name>A0A0M3G7Q5_HAEHA</name>
<dbReference type="RefSeq" id="WP_046952975.1">
    <property type="nucleotide sequence ID" value="NZ_CP031238.1"/>
</dbReference>
<evidence type="ECO:0000259" key="2">
    <source>
        <dbReference type="Pfam" id="PF22828"/>
    </source>
</evidence>
<feature type="domain" description="HphA C-terminal" evidence="3">
    <location>
        <begin position="168"/>
        <end position="271"/>
    </location>
</feature>
<dbReference type="InterPro" id="IPR054843">
    <property type="entry name" value="Slam_hemophilin_C"/>
</dbReference>
<dbReference type="InterPro" id="IPR054536">
    <property type="entry name" value="HphA_C"/>
</dbReference>
<keyword evidence="6" id="KW-0349">Heme</keyword>
<keyword evidence="6" id="KW-0002">3D-structure</keyword>
<evidence type="ECO:0000313" key="4">
    <source>
        <dbReference type="EMBL" id="KKZ58958.1"/>
    </source>
</evidence>
<sequence>MSVINKTILAVVVCGVVSVAQAQVVGNVSTDTNQTRYIKIKAGEKDGKAGVEIYDSSIPNDPAVLSKTANNKGQSFEKMAERADKWISHLTGVAKKDKNGVIVAKMNKMPNLTLIMPDHRGLGRLSFKQVGNQDTYFGEWENVDAATSAAKNVSVYYAGSDPTKTLPSGKATYTVEGINKYGNFNSRLMKGTFDVDFERASISGYLSKPNLSLSIESKIDKTNATFEGIAKVEGVTGKSEGRFYGAKAEGLAGMATFASKPEYNTAFGGTKN</sequence>
<dbReference type="SMR" id="A0A0M3G7Q5"/>
<dbReference type="Gene3D" id="2.40.160.90">
    <property type="match status" value="1"/>
</dbReference>
<dbReference type="EMBL" id="LCTK01000015">
    <property type="protein sequence ID" value="KKZ58958.1"/>
    <property type="molecule type" value="Genomic_DNA"/>
</dbReference>
<dbReference type="NCBIfam" id="NF041636">
    <property type="entry name" value="slam_lipo"/>
    <property type="match status" value="1"/>
</dbReference>
<dbReference type="PATRIC" id="fig|726.54.peg.704"/>
<dbReference type="Proteomes" id="UP000034750">
    <property type="component" value="Unassembled WGS sequence"/>
</dbReference>
<accession>A0A0M3G7Q5</accession>
<organism evidence="4 5">
    <name type="scientific">Haemophilus haemolyticus</name>
    <dbReference type="NCBI Taxonomy" id="726"/>
    <lineage>
        <taxon>Bacteria</taxon>
        <taxon>Pseudomonadati</taxon>
        <taxon>Pseudomonadota</taxon>
        <taxon>Gammaproteobacteria</taxon>
        <taxon>Pasteurellales</taxon>
        <taxon>Pasteurellaceae</taxon>
        <taxon>Haemophilus</taxon>
    </lineage>
</organism>
<gene>
    <name evidence="4" type="ORF">AAX18_03525</name>
</gene>
<feature type="binding site" evidence="6">
    <location>
        <position position="82"/>
    </location>
    <ligand>
        <name>heme b</name>
        <dbReference type="ChEBI" id="CHEBI:60344"/>
    </ligand>
</feature>
<feature type="domain" description="HphA N-terminal heme-binding" evidence="2">
    <location>
        <begin position="70"/>
        <end position="148"/>
    </location>
</feature>
<keyword evidence="1" id="KW-0732">Signal</keyword>
<dbReference type="SUPFAM" id="SSF56925">
    <property type="entry name" value="OMPA-like"/>
    <property type="match status" value="1"/>
</dbReference>
<dbReference type="Pfam" id="PF22829">
    <property type="entry name" value="HphA_C"/>
    <property type="match status" value="1"/>
</dbReference>
<dbReference type="Pfam" id="PF22828">
    <property type="entry name" value="HphA_N"/>
    <property type="match status" value="1"/>
</dbReference>